<name>A0ABU9X6C0_9GAMM</name>
<evidence type="ECO:0000313" key="3">
    <source>
        <dbReference type="EMBL" id="MEN2750950.1"/>
    </source>
</evidence>
<dbReference type="RefSeq" id="WP_299220587.1">
    <property type="nucleotide sequence ID" value="NZ_JBDGHN010000002.1"/>
</dbReference>
<dbReference type="EMBL" id="JBDGHN010000002">
    <property type="protein sequence ID" value="MEN2750950.1"/>
    <property type="molecule type" value="Genomic_DNA"/>
</dbReference>
<dbReference type="PANTHER" id="PTHR10672:SF3">
    <property type="entry name" value="PROTEIN HU-LI TAI SHAO"/>
    <property type="match status" value="1"/>
</dbReference>
<dbReference type="NCBIfam" id="NF005451">
    <property type="entry name" value="PRK07044.1"/>
    <property type="match status" value="1"/>
</dbReference>
<evidence type="ECO:0000256" key="1">
    <source>
        <dbReference type="ARBA" id="ARBA00037961"/>
    </source>
</evidence>
<comment type="similarity">
    <text evidence="1">Belongs to the aldolase class II family.</text>
</comment>
<gene>
    <name evidence="3" type="ORF">AAIR29_04810</name>
</gene>
<reference evidence="3 4" key="1">
    <citation type="submission" date="2024-05" db="EMBL/GenBank/DDBJ databases">
        <authorList>
            <person name="Kim H.-Y."/>
            <person name="Kim E."/>
            <person name="Cai Y."/>
            <person name="Yang S.-M."/>
            <person name="Lee W."/>
        </authorList>
    </citation>
    <scope>NUCLEOTIDE SEQUENCE [LARGE SCALE GENOMIC DNA]</scope>
    <source>
        <strain evidence="3 4">FBL11</strain>
    </source>
</reference>
<dbReference type="SUPFAM" id="SSF53639">
    <property type="entry name" value="AraD/HMP-PK domain-like"/>
    <property type="match status" value="1"/>
</dbReference>
<dbReference type="InterPro" id="IPR036409">
    <property type="entry name" value="Aldolase_II/adducin_N_sf"/>
</dbReference>
<dbReference type="Proteomes" id="UP001461960">
    <property type="component" value="Unassembled WGS sequence"/>
</dbReference>
<dbReference type="Gene3D" id="3.40.225.10">
    <property type="entry name" value="Class II aldolase/adducin N-terminal domain"/>
    <property type="match status" value="1"/>
</dbReference>
<dbReference type="PANTHER" id="PTHR10672">
    <property type="entry name" value="ADDUCIN"/>
    <property type="match status" value="1"/>
</dbReference>
<dbReference type="InterPro" id="IPR001303">
    <property type="entry name" value="Aldolase_II/adducin_N"/>
</dbReference>
<proteinExistence type="inferred from homology"/>
<dbReference type="SMART" id="SM01007">
    <property type="entry name" value="Aldolase_II"/>
    <property type="match status" value="1"/>
</dbReference>
<accession>A0ABU9X6C0</accession>
<evidence type="ECO:0000259" key="2">
    <source>
        <dbReference type="SMART" id="SM01007"/>
    </source>
</evidence>
<feature type="domain" description="Class II aldolase/adducin N-terminal" evidence="2">
    <location>
        <begin position="23"/>
        <end position="203"/>
    </location>
</feature>
<dbReference type="Pfam" id="PF00596">
    <property type="entry name" value="Aldolase_II"/>
    <property type="match status" value="1"/>
</dbReference>
<evidence type="ECO:0000313" key="4">
    <source>
        <dbReference type="Proteomes" id="UP001461960"/>
    </source>
</evidence>
<dbReference type="InterPro" id="IPR051017">
    <property type="entry name" value="Aldolase-II_Adducin_sf"/>
</dbReference>
<sequence>MKDIFDTITTPAGYSDVEWQARIELALCYRMVDYYGWTTQVYNHISYRIPGTEHLLINAFGLLYSEITPSNLVKIDFEGNKIDDSPYPINKAGNVIHTALHKGRPDIHCVMHTHSTDVQAVSALECGFIPLFQEAYMFHDRIGYHPFEGIVLDATEQERLVRSIGAKNHTLMLNNHGVITTGPDVAWAFMRMYQMIQGCQVQLKAMASGGKLLQASDEAMSKTREQFEGGDAQAGAQVRLPEWPAYYRLMNRIDPNWIR</sequence>
<protein>
    <submittedName>
        <fullName evidence="3">Class II aldolase/adducin family protein</fullName>
    </submittedName>
</protein>
<organism evidence="3 4">
    <name type="scientific">Psychrobacter saeujeotis</name>
    <dbReference type="NCBI Taxonomy" id="3143436"/>
    <lineage>
        <taxon>Bacteria</taxon>
        <taxon>Pseudomonadati</taxon>
        <taxon>Pseudomonadota</taxon>
        <taxon>Gammaproteobacteria</taxon>
        <taxon>Moraxellales</taxon>
        <taxon>Moraxellaceae</taxon>
        <taxon>Psychrobacter</taxon>
    </lineage>
</organism>
<comment type="caution">
    <text evidence="3">The sequence shown here is derived from an EMBL/GenBank/DDBJ whole genome shotgun (WGS) entry which is preliminary data.</text>
</comment>
<keyword evidence="4" id="KW-1185">Reference proteome</keyword>